<dbReference type="InterPro" id="IPR027417">
    <property type="entry name" value="P-loop_NTPase"/>
</dbReference>
<gene>
    <name evidence="2" type="ORF">S01H1_76738</name>
</gene>
<comment type="caution">
    <text evidence="2">The sequence shown here is derived from an EMBL/GenBank/DDBJ whole genome shotgun (WGS) entry which is preliminary data.</text>
</comment>
<dbReference type="GO" id="GO:0005524">
    <property type="term" value="F:ATP binding"/>
    <property type="evidence" value="ECO:0007669"/>
    <property type="project" value="InterPro"/>
</dbReference>
<reference evidence="2" key="1">
    <citation type="journal article" date="2014" name="Front. Microbiol.">
        <title>High frequency of phylogenetically diverse reductive dehalogenase-homologous genes in deep subseafloor sedimentary metagenomes.</title>
        <authorList>
            <person name="Kawai M."/>
            <person name="Futagami T."/>
            <person name="Toyoda A."/>
            <person name="Takaki Y."/>
            <person name="Nishi S."/>
            <person name="Hori S."/>
            <person name="Arai W."/>
            <person name="Tsubouchi T."/>
            <person name="Morono Y."/>
            <person name="Uchiyama I."/>
            <person name="Ito T."/>
            <person name="Fujiyama A."/>
            <person name="Inagaki F."/>
            <person name="Takami H."/>
        </authorList>
    </citation>
    <scope>NUCLEOTIDE SEQUENCE</scope>
    <source>
        <strain evidence="2">Expedition CK06-06</strain>
    </source>
</reference>
<dbReference type="Gene3D" id="3.40.50.300">
    <property type="entry name" value="P-loop containing nucleotide triphosphate hydrolases"/>
    <property type="match status" value="1"/>
</dbReference>
<dbReference type="SMART" id="SM00382">
    <property type="entry name" value="AAA"/>
    <property type="match status" value="1"/>
</dbReference>
<name>X0YC32_9ZZZZ</name>
<organism evidence="2">
    <name type="scientific">marine sediment metagenome</name>
    <dbReference type="NCBI Taxonomy" id="412755"/>
    <lineage>
        <taxon>unclassified sequences</taxon>
        <taxon>metagenomes</taxon>
        <taxon>ecological metagenomes</taxon>
    </lineage>
</organism>
<proteinExistence type="predicted"/>
<accession>X0YC32</accession>
<dbReference type="SUPFAM" id="SSF52540">
    <property type="entry name" value="P-loop containing nucleoside triphosphate hydrolases"/>
    <property type="match status" value="1"/>
</dbReference>
<evidence type="ECO:0000313" key="2">
    <source>
        <dbReference type="EMBL" id="GAG46288.1"/>
    </source>
</evidence>
<sequence>QKYSGLELELLKNMTFKNFDRKRVNLPPEQRENLEEAYRLALEFAKSPQGWLVFQGVNGCGKTHLAAAIANYCLKEGQPVKFEVVPDLLDHLRFTFSPESTVTYDQLFEEVKNAPLLILDDFGEQSTSPWAEEKLYQVINYRYNARLATVITTRLTTDEMAGPIVSRFLDHQLSMIFHITAPDYRTDATANRKKTTRGRKERRG</sequence>
<protein>
    <recommendedName>
        <fullName evidence="1">AAA+ ATPase domain-containing protein</fullName>
    </recommendedName>
</protein>
<evidence type="ECO:0000259" key="1">
    <source>
        <dbReference type="SMART" id="SM00382"/>
    </source>
</evidence>
<dbReference type="InterPro" id="IPR002611">
    <property type="entry name" value="IstB_ATP-bd"/>
</dbReference>
<dbReference type="Pfam" id="PF01695">
    <property type="entry name" value="IstB_IS21"/>
    <property type="match status" value="1"/>
</dbReference>
<dbReference type="InterPro" id="IPR003593">
    <property type="entry name" value="AAA+_ATPase"/>
</dbReference>
<dbReference type="PANTHER" id="PTHR30050:SF4">
    <property type="entry name" value="ATP-BINDING PROTEIN RV3427C IN INSERTION SEQUENCE-RELATED"/>
    <property type="match status" value="1"/>
</dbReference>
<dbReference type="PANTHER" id="PTHR30050">
    <property type="entry name" value="CHROMOSOMAL REPLICATION INITIATOR PROTEIN DNAA"/>
    <property type="match status" value="1"/>
</dbReference>
<feature type="domain" description="AAA+ ATPase" evidence="1">
    <location>
        <begin position="48"/>
        <end position="183"/>
    </location>
</feature>
<dbReference type="GO" id="GO:0006260">
    <property type="term" value="P:DNA replication"/>
    <property type="evidence" value="ECO:0007669"/>
    <property type="project" value="TreeGrafter"/>
</dbReference>
<dbReference type="CDD" id="cd00009">
    <property type="entry name" value="AAA"/>
    <property type="match status" value="1"/>
</dbReference>
<feature type="non-terminal residue" evidence="2">
    <location>
        <position position="1"/>
    </location>
</feature>
<dbReference type="EMBL" id="BARS01051531">
    <property type="protein sequence ID" value="GAG46288.1"/>
    <property type="molecule type" value="Genomic_DNA"/>
</dbReference>
<dbReference type="AlphaFoldDB" id="X0YC32"/>